<accession>A0A369KHF8</accession>
<dbReference type="AlphaFoldDB" id="A0A369KHF8"/>
<evidence type="ECO:0000313" key="1">
    <source>
        <dbReference type="EMBL" id="RDB31233.1"/>
    </source>
</evidence>
<gene>
    <name evidence="1" type="ORF">HAT2_00713</name>
</gene>
<reference evidence="1 2" key="1">
    <citation type="submission" date="2018-07" db="EMBL/GenBank/DDBJ databases">
        <title>Comparative genomics of the Candidatus Parilichlamydiaceae reveals evidence of convergent evolution and genome reduction in the phylum Chlamydiae.</title>
        <authorList>
            <person name="Taylor-Brown A."/>
            <person name="Polkinghorne A."/>
        </authorList>
    </citation>
    <scope>NUCLEOTIDE SEQUENCE [LARGE SCALE GENOMIC DNA]</scope>
    <source>
        <strain evidence="1 2">Hat2</strain>
    </source>
</reference>
<organism evidence="1 2">
    <name type="scientific">Candidatus Similichlamydia laticola</name>
    <dbReference type="NCBI Taxonomy" id="2170265"/>
    <lineage>
        <taxon>Bacteria</taxon>
        <taxon>Pseudomonadati</taxon>
        <taxon>Chlamydiota</taxon>
        <taxon>Chlamydiia</taxon>
        <taxon>Parachlamydiales</taxon>
        <taxon>Candidatus Parilichlamydiaceae</taxon>
        <taxon>Candidatus Similichlamydia</taxon>
    </lineage>
</organism>
<dbReference type="EMBL" id="QQBG01000026">
    <property type="protein sequence ID" value="RDB31233.1"/>
    <property type="molecule type" value="Genomic_DNA"/>
</dbReference>
<name>A0A369KHF8_9BACT</name>
<keyword evidence="2" id="KW-1185">Reference proteome</keyword>
<dbReference type="RefSeq" id="WP_220253889.1">
    <property type="nucleotide sequence ID" value="NZ_QQBG01000026.1"/>
</dbReference>
<protein>
    <submittedName>
        <fullName evidence="1">Uncharacterized protein</fullName>
    </submittedName>
</protein>
<evidence type="ECO:0000313" key="2">
    <source>
        <dbReference type="Proteomes" id="UP000253816"/>
    </source>
</evidence>
<comment type="caution">
    <text evidence="1">The sequence shown here is derived from an EMBL/GenBank/DDBJ whole genome shotgun (WGS) entry which is preliminary data.</text>
</comment>
<dbReference type="Proteomes" id="UP000253816">
    <property type="component" value="Unassembled WGS sequence"/>
</dbReference>
<proteinExistence type="predicted"/>
<sequence length="583" mass="66758">MSLFFCNLFQVLAAQANSSAWIGRIPLAHSAKEIVLLKGAFAVVHSHLEQELPLFLPISIADLLVCCDTLSRVYACLRGSLEAVPYVQEFFFVHCCLGEVEEESLLSVPSYLRHLLNDGPVEASRGLPAFSFSRDPFWIEEADFLRRICCGLSSLEERFFCEIFASNCAPYATTHRSQFIDSIVCIFCLSVRQLFLEEGGPFFQDIPRCALLCENFVEVLRSVLAIFSEPCLISCFLSESFNISGLMIGCFSYRDDDRRWEDLVLQHTCWEGDQSITRSFASVESGFRFQEGQYLSEIALCQAFLLAYGPEGRLMNFKWPVRPTSVLVDLRALFRRLFSIWLNFCHSIVLPYTLAHQGVFFSPLSLRENAAFALLKAGENDHSTLEVILNQSRKALSNQTGSFVFLQSLFPRFCSSEFCRRQVLNHLSHLEATFWEEEVILLDRPLSAETLKTWISARMCHLKDFSVGSRSDLTQVIRCGRSHLIKVLKLLPFCEKSLASFYRMEWMVKLFLKVLHHSRFDLSILLIGLNLILEASALRHSRLVSSEFRTKVSLLFCLPLRLILEAQKEYQVAMQRSRRHRLT</sequence>